<dbReference type="Pfam" id="PF01596">
    <property type="entry name" value="Methyltransf_3"/>
    <property type="match status" value="1"/>
</dbReference>
<accession>A0A0W8FYC1</accession>
<comment type="caution">
    <text evidence="4">The sequence shown here is derived from an EMBL/GenBank/DDBJ whole genome shotgun (WGS) entry which is preliminary data.</text>
</comment>
<evidence type="ECO:0000256" key="3">
    <source>
        <dbReference type="ARBA" id="ARBA00022691"/>
    </source>
</evidence>
<protein>
    <recommendedName>
        <fullName evidence="5">O-methyltransferase</fullName>
    </recommendedName>
</protein>
<dbReference type="EMBL" id="LNQE01000734">
    <property type="protein sequence ID" value="KUG25251.1"/>
    <property type="molecule type" value="Genomic_DNA"/>
</dbReference>
<evidence type="ECO:0000313" key="4">
    <source>
        <dbReference type="EMBL" id="KUG25251.1"/>
    </source>
</evidence>
<keyword evidence="3" id="KW-0949">S-adenosyl-L-methionine</keyword>
<proteinExistence type="predicted"/>
<dbReference type="AlphaFoldDB" id="A0A0W8FYC1"/>
<evidence type="ECO:0000256" key="1">
    <source>
        <dbReference type="ARBA" id="ARBA00022603"/>
    </source>
</evidence>
<dbReference type="InterPro" id="IPR029063">
    <property type="entry name" value="SAM-dependent_MTases_sf"/>
</dbReference>
<organism evidence="4">
    <name type="scientific">hydrocarbon metagenome</name>
    <dbReference type="NCBI Taxonomy" id="938273"/>
    <lineage>
        <taxon>unclassified sequences</taxon>
        <taxon>metagenomes</taxon>
        <taxon>ecological metagenomes</taxon>
    </lineage>
</organism>
<gene>
    <name evidence="4" type="ORF">ASZ90_004924</name>
</gene>
<evidence type="ECO:0008006" key="5">
    <source>
        <dbReference type="Google" id="ProtNLM"/>
    </source>
</evidence>
<dbReference type="GO" id="GO:0032259">
    <property type="term" value="P:methylation"/>
    <property type="evidence" value="ECO:0007669"/>
    <property type="project" value="UniProtKB-KW"/>
</dbReference>
<dbReference type="InterPro" id="IPR002935">
    <property type="entry name" value="SAM_O-MeTrfase"/>
</dbReference>
<reference evidence="4" key="1">
    <citation type="journal article" date="2015" name="Proc. Natl. Acad. Sci. U.S.A.">
        <title>Networks of energetic and metabolic interactions define dynamics in microbial communities.</title>
        <authorList>
            <person name="Embree M."/>
            <person name="Liu J.K."/>
            <person name="Al-Bassam M.M."/>
            <person name="Zengler K."/>
        </authorList>
    </citation>
    <scope>NUCLEOTIDE SEQUENCE</scope>
</reference>
<dbReference type="Gene3D" id="3.40.50.150">
    <property type="entry name" value="Vaccinia Virus protein VP39"/>
    <property type="match status" value="1"/>
</dbReference>
<name>A0A0W8FYC1_9ZZZZ</name>
<keyword evidence="2" id="KW-0808">Transferase</keyword>
<evidence type="ECO:0000256" key="2">
    <source>
        <dbReference type="ARBA" id="ARBA00022679"/>
    </source>
</evidence>
<dbReference type="GO" id="GO:0008171">
    <property type="term" value="F:O-methyltransferase activity"/>
    <property type="evidence" value="ECO:0007669"/>
    <property type="project" value="InterPro"/>
</dbReference>
<keyword evidence="1" id="KW-0489">Methyltransferase</keyword>
<sequence length="59" mass="6659">MFIDNLLWHGYTASKNVPAKYKTSTDYIRKFNKLFVSQKVLKTTILPVGDGIGLGIKLD</sequence>